<dbReference type="SUPFAM" id="SSF52540">
    <property type="entry name" value="P-loop containing nucleoside triphosphate hydrolases"/>
    <property type="match status" value="2"/>
</dbReference>
<dbReference type="PROSITE" id="PS50893">
    <property type="entry name" value="ABC_TRANSPORTER_2"/>
    <property type="match status" value="2"/>
</dbReference>
<evidence type="ECO:0000313" key="10">
    <source>
        <dbReference type="Proteomes" id="UP000002482"/>
    </source>
</evidence>
<dbReference type="Gene3D" id="3.40.50.300">
    <property type="entry name" value="P-loop containing nucleotide triphosphate hydrolases"/>
    <property type="match status" value="2"/>
</dbReference>
<evidence type="ECO:0000256" key="5">
    <source>
        <dbReference type="ARBA" id="ARBA00022741"/>
    </source>
</evidence>
<dbReference type="Pfam" id="PF00005">
    <property type="entry name" value="ABC_tran"/>
    <property type="match status" value="2"/>
</dbReference>
<dbReference type="RefSeq" id="WP_013596273.1">
    <property type="nucleotide sequence ID" value="NC_015138.1"/>
</dbReference>
<feature type="domain" description="ABC transporter" evidence="8">
    <location>
        <begin position="269"/>
        <end position="488"/>
    </location>
</feature>
<sequence length="488" mass="50569">MSAANALLQVDDLSVHAGPLALLQGISFRLHPGEALCLVGESGAGKSLLAQAVMGQLPPALRASGSVAIAGHASRAADGPARRPLWGRTLALLPQEPAQALSPTMPVAPQLAEVHALVRGLPPDRAQAAAEAQLQAAGLGAAARQHAWQLSGGMAQRAAAAIALAGGARILLADEPTKGLDAAWRRHAVEGLQALLREGGCAVVITHDLDLARQLDGAVMVLQGGQAVEGGPAREVLATPRHAFTRRLLDADPSAWPRRAMPTVGDVVLQATGLTKAYGGRPLFQGVDLALRRGERTVVRGDSGSGKSTLGNVLLGLVRADAGAVRRAPSLAPTALQKLYQDPAGAFAPQADLGTSLHDVARRHAQPWTALEERLQRLGLDPALLRRRPGEVSGGELQRIALARVLLARPALLFADEPTSRLDPLTQRDTLALLTEAVEETGACLLLVTHDDALAQAIGTRTLRLQDGALAVEEGMAAATVTAAHASG</sequence>
<dbReference type="GO" id="GO:0016887">
    <property type="term" value="F:ATP hydrolysis activity"/>
    <property type="evidence" value="ECO:0007669"/>
    <property type="project" value="InterPro"/>
</dbReference>
<reference evidence="9" key="1">
    <citation type="submission" date="2011-02" db="EMBL/GenBank/DDBJ databases">
        <title>Complete sequence of Acidovorax avenae subsp. avenae ATCC 19860.</title>
        <authorList>
            <consortium name="US DOE Joint Genome Institute"/>
            <person name="Lucas S."/>
            <person name="Copeland A."/>
            <person name="Lapidus A."/>
            <person name="Cheng J.-F."/>
            <person name="Goodwin L."/>
            <person name="Pitluck S."/>
            <person name="Chertkov O."/>
            <person name="Held B."/>
            <person name="Detter J.C."/>
            <person name="Han C."/>
            <person name="Tapia R."/>
            <person name="Land M."/>
            <person name="Hauser L."/>
            <person name="Kyrpides N."/>
            <person name="Ivanova N."/>
            <person name="Ovchinnikova G."/>
            <person name="Pagani I."/>
            <person name="Gordon S."/>
            <person name="Woyke T."/>
        </authorList>
    </citation>
    <scope>NUCLEOTIDE SEQUENCE</scope>
    <source>
        <strain evidence="9">ATCC 19860</strain>
    </source>
</reference>
<dbReference type="InterPro" id="IPR003439">
    <property type="entry name" value="ABC_transporter-like_ATP-bd"/>
</dbReference>
<feature type="domain" description="ABC transporter" evidence="8">
    <location>
        <begin position="8"/>
        <end position="249"/>
    </location>
</feature>
<dbReference type="KEGG" id="aaa:Acav_3907"/>
<dbReference type="Proteomes" id="UP000002482">
    <property type="component" value="Chromosome"/>
</dbReference>
<dbReference type="InterPro" id="IPR003593">
    <property type="entry name" value="AAA+_ATPase"/>
</dbReference>
<evidence type="ECO:0000256" key="2">
    <source>
        <dbReference type="ARBA" id="ARBA00005417"/>
    </source>
</evidence>
<name>F0Q2N0_PARA1</name>
<evidence type="ECO:0000256" key="1">
    <source>
        <dbReference type="ARBA" id="ARBA00004417"/>
    </source>
</evidence>
<keyword evidence="3" id="KW-0813">Transport</keyword>
<comment type="similarity">
    <text evidence="2">Belongs to the ABC transporter superfamily.</text>
</comment>
<keyword evidence="10" id="KW-1185">Reference proteome</keyword>
<dbReference type="PROSITE" id="PS00211">
    <property type="entry name" value="ABC_TRANSPORTER_1"/>
    <property type="match status" value="1"/>
</dbReference>
<dbReference type="InterPro" id="IPR017871">
    <property type="entry name" value="ABC_transporter-like_CS"/>
</dbReference>
<dbReference type="SMART" id="SM00382">
    <property type="entry name" value="AAA"/>
    <property type="match status" value="2"/>
</dbReference>
<evidence type="ECO:0000256" key="3">
    <source>
        <dbReference type="ARBA" id="ARBA00022448"/>
    </source>
</evidence>
<dbReference type="InterPro" id="IPR027417">
    <property type="entry name" value="P-loop_NTPase"/>
</dbReference>
<dbReference type="PANTHER" id="PTHR43297">
    <property type="entry name" value="OLIGOPEPTIDE TRANSPORT ATP-BINDING PROTEIN APPD"/>
    <property type="match status" value="1"/>
</dbReference>
<evidence type="ECO:0000259" key="8">
    <source>
        <dbReference type="PROSITE" id="PS50893"/>
    </source>
</evidence>
<evidence type="ECO:0000256" key="4">
    <source>
        <dbReference type="ARBA" id="ARBA00022475"/>
    </source>
</evidence>
<gene>
    <name evidence="9" type="ordered locus">Acav_3907</name>
</gene>
<comment type="subcellular location">
    <subcellularLocation>
        <location evidence="1">Cell inner membrane</location>
        <topology evidence="1">Peripheral membrane protein</topology>
    </subcellularLocation>
</comment>
<proteinExistence type="inferred from homology"/>
<dbReference type="EMBL" id="CP002521">
    <property type="protein sequence ID" value="ADX47797.1"/>
    <property type="molecule type" value="Genomic_DNA"/>
</dbReference>
<accession>F0Q2N0</accession>
<evidence type="ECO:0000256" key="6">
    <source>
        <dbReference type="ARBA" id="ARBA00022840"/>
    </source>
</evidence>
<keyword evidence="6" id="KW-0067">ATP-binding</keyword>
<dbReference type="AlphaFoldDB" id="F0Q2N0"/>
<keyword evidence="7" id="KW-0472">Membrane</keyword>
<dbReference type="GO" id="GO:0005524">
    <property type="term" value="F:ATP binding"/>
    <property type="evidence" value="ECO:0007669"/>
    <property type="project" value="UniProtKB-KW"/>
</dbReference>
<keyword evidence="4" id="KW-1003">Cell membrane</keyword>
<organism evidence="9 10">
    <name type="scientific">Paracidovorax avenae (strain ATCC 19860 / DSM 7227 / CCUG 15838 / JCM 20985 / LMG 2117 / NCPPB 1011)</name>
    <name type="common">Acidovorax avenae</name>
    <dbReference type="NCBI Taxonomy" id="643561"/>
    <lineage>
        <taxon>Bacteria</taxon>
        <taxon>Pseudomonadati</taxon>
        <taxon>Pseudomonadota</taxon>
        <taxon>Betaproteobacteria</taxon>
        <taxon>Burkholderiales</taxon>
        <taxon>Comamonadaceae</taxon>
        <taxon>Paracidovorax</taxon>
    </lineage>
</organism>
<dbReference type="GeneID" id="34239936"/>
<dbReference type="InterPro" id="IPR050388">
    <property type="entry name" value="ABC_Ni/Peptide_Import"/>
</dbReference>
<dbReference type="HOGENOM" id="CLU_000604_86_2_4"/>
<evidence type="ECO:0000313" key="9">
    <source>
        <dbReference type="EMBL" id="ADX47797.1"/>
    </source>
</evidence>
<dbReference type="GO" id="GO:0005886">
    <property type="term" value="C:plasma membrane"/>
    <property type="evidence" value="ECO:0007669"/>
    <property type="project" value="UniProtKB-SubCell"/>
</dbReference>
<evidence type="ECO:0000256" key="7">
    <source>
        <dbReference type="ARBA" id="ARBA00023136"/>
    </source>
</evidence>
<keyword evidence="5" id="KW-0547">Nucleotide-binding</keyword>
<dbReference type="PANTHER" id="PTHR43297:SF7">
    <property type="entry name" value="D,D-DIPEPTIDE TRANSPORT ATP-BINDING PROTEIN DDPD-RELATED"/>
    <property type="match status" value="1"/>
</dbReference>
<dbReference type="OrthoDB" id="9784450at2"/>
<protein>
    <submittedName>
        <fullName evidence="9">ABC transporter related protein</fullName>
    </submittedName>
</protein>